<organism evidence="8 9">
    <name type="scientific">Candidula unifasciata</name>
    <dbReference type="NCBI Taxonomy" id="100452"/>
    <lineage>
        <taxon>Eukaryota</taxon>
        <taxon>Metazoa</taxon>
        <taxon>Spiralia</taxon>
        <taxon>Lophotrochozoa</taxon>
        <taxon>Mollusca</taxon>
        <taxon>Gastropoda</taxon>
        <taxon>Heterobranchia</taxon>
        <taxon>Euthyneura</taxon>
        <taxon>Panpulmonata</taxon>
        <taxon>Eupulmonata</taxon>
        <taxon>Stylommatophora</taxon>
        <taxon>Helicina</taxon>
        <taxon>Helicoidea</taxon>
        <taxon>Geomitridae</taxon>
        <taxon>Candidula</taxon>
    </lineage>
</organism>
<feature type="binding site" evidence="6">
    <location>
        <position position="348"/>
    </location>
    <ligand>
        <name>Mg(2+)</name>
        <dbReference type="ChEBI" id="CHEBI:18420"/>
    </ligand>
</feature>
<keyword evidence="9" id="KW-1185">Reference proteome</keyword>
<dbReference type="GO" id="GO:0008253">
    <property type="term" value="F:5'-nucleotidase activity"/>
    <property type="evidence" value="ECO:0007669"/>
    <property type="project" value="TreeGrafter"/>
</dbReference>
<evidence type="ECO:0000313" key="8">
    <source>
        <dbReference type="EMBL" id="CAG5125402.1"/>
    </source>
</evidence>
<evidence type="ECO:0000256" key="2">
    <source>
        <dbReference type="ARBA" id="ARBA00022723"/>
    </source>
</evidence>
<evidence type="ECO:0000313" key="9">
    <source>
        <dbReference type="Proteomes" id="UP000678393"/>
    </source>
</evidence>
<evidence type="ECO:0000256" key="4">
    <source>
        <dbReference type="ARBA" id="ARBA00022842"/>
    </source>
</evidence>
<sequence>MSTGEPQEGMILANGHANSAADGALKIFKRDPQNRIFVNRGLHLDKIKFYGFDMDYTLAVYKSPDYEAMGFNLLKERLIQIGYPEAIRLFEYDPSFPVRGLWFDKTYGNLLKVDSYGNILVCVHGFQFLKPHEVADLYPNKYIHLDDKRIYVLNTLFNIPETYMLACVVDYFASNKEYTKTKTGITMGSVHISYKSIFQDVRGAVDWLHLHGEMKNCTVANLDKYVHRDEKLPVLLERIRHVGSKCVLITNSGYEYTNKIMEFLLDFPETHGKRHWTSYWDCVIVDAAKPLFFEDGTILRRVDTTTGSLSLGRHLGPIKSGEIYSGGSCEVVSRLLGARGSDVLYVGDHIFGDILKSKKIRGWKTFLIIPELSMELKVWTEKKQLFENLTRIEIALSDIYRHLDSSTDQRPDTSNISHSLRTVVHELDMSYGMLGSLFRSGSRQTFFASQVRRYADIYAASILNLLHYPFCYMFRAPAMLMPHEATVDHYAGREPEPQPVVSRSRSSTDTILETPTCKRSRVNEDLPHAWAETPREMVHIHDDGDSEEEQSASPYTNGSPDAEEKVQ</sequence>
<accession>A0A8S3ZED8</accession>
<dbReference type="CDD" id="cd07522">
    <property type="entry name" value="HAD_cN-II"/>
    <property type="match status" value="1"/>
</dbReference>
<evidence type="ECO:0000256" key="6">
    <source>
        <dbReference type="PIRSR" id="PIRSR017434-2"/>
    </source>
</evidence>
<feature type="region of interest" description="Disordered" evidence="7">
    <location>
        <begin position="491"/>
        <end position="510"/>
    </location>
</feature>
<comment type="cofactor">
    <cofactor evidence="6">
        <name>Mg(2+)</name>
        <dbReference type="ChEBI" id="CHEBI:18420"/>
    </cofactor>
    <text evidence="6">Binds 1 Mg(2+) ion per subunit.</text>
</comment>
<evidence type="ECO:0000256" key="7">
    <source>
        <dbReference type="SAM" id="MobiDB-lite"/>
    </source>
</evidence>
<dbReference type="InterPro" id="IPR016695">
    <property type="entry name" value="Pur_nucleotidase"/>
</dbReference>
<dbReference type="NCBIfam" id="TIGR02244">
    <property type="entry name" value="HAD-IG-Ncltidse"/>
    <property type="match status" value="1"/>
</dbReference>
<dbReference type="InterPro" id="IPR008380">
    <property type="entry name" value="HAD-SF_hydro_IG_5-nucl"/>
</dbReference>
<dbReference type="GO" id="GO:0046037">
    <property type="term" value="P:GMP metabolic process"/>
    <property type="evidence" value="ECO:0007669"/>
    <property type="project" value="UniProtKB-ARBA"/>
</dbReference>
<feature type="region of interest" description="Disordered" evidence="7">
    <location>
        <begin position="522"/>
        <end position="567"/>
    </location>
</feature>
<gene>
    <name evidence="8" type="ORF">CUNI_LOCUS10960</name>
</gene>
<evidence type="ECO:0000256" key="1">
    <source>
        <dbReference type="ARBA" id="ARBA00009589"/>
    </source>
</evidence>
<comment type="caution">
    <text evidence="8">The sequence shown here is derived from an EMBL/GenBank/DDBJ whole genome shotgun (WGS) entry which is preliminary data.</text>
</comment>
<dbReference type="Pfam" id="PF05761">
    <property type="entry name" value="5_nucleotid"/>
    <property type="match status" value="1"/>
</dbReference>
<feature type="compositionally biased region" description="Polar residues" evidence="7">
    <location>
        <begin position="501"/>
        <end position="510"/>
    </location>
</feature>
<feature type="active site" description="Nucleophile" evidence="5">
    <location>
        <position position="53"/>
    </location>
</feature>
<dbReference type="GO" id="GO:0046872">
    <property type="term" value="F:metal ion binding"/>
    <property type="evidence" value="ECO:0007669"/>
    <property type="project" value="UniProtKB-KW"/>
</dbReference>
<reference evidence="8" key="1">
    <citation type="submission" date="2021-04" db="EMBL/GenBank/DDBJ databases">
        <authorList>
            <consortium name="Molecular Ecology Group"/>
        </authorList>
    </citation>
    <scope>NUCLEOTIDE SEQUENCE</scope>
</reference>
<protein>
    <recommendedName>
        <fullName evidence="10">Cytosolic purine 5'-nucleotidase</fullName>
    </recommendedName>
</protein>
<name>A0A8S3ZED8_9EUPU</name>
<dbReference type="PIRSF" id="PIRSF017434">
    <property type="entry name" value="Purine_5'-nucleotidase"/>
    <property type="match status" value="1"/>
</dbReference>
<dbReference type="PANTHER" id="PTHR12103">
    <property type="entry name" value="5'-NUCLEOTIDASE DOMAIN-CONTAINING"/>
    <property type="match status" value="1"/>
</dbReference>
<comment type="similarity">
    <text evidence="1">Belongs to the 5'(3')-deoxyribonucleotidase family.</text>
</comment>
<dbReference type="InterPro" id="IPR023214">
    <property type="entry name" value="HAD_sf"/>
</dbReference>
<evidence type="ECO:0000256" key="3">
    <source>
        <dbReference type="ARBA" id="ARBA00022801"/>
    </source>
</evidence>
<dbReference type="FunFam" id="3.40.50.1000:FF:000021">
    <property type="entry name" value="NT5C2 isoform 1"/>
    <property type="match status" value="1"/>
</dbReference>
<feature type="binding site" evidence="6">
    <location>
        <position position="53"/>
    </location>
    <ligand>
        <name>Mg(2+)</name>
        <dbReference type="ChEBI" id="CHEBI:18420"/>
    </ligand>
</feature>
<dbReference type="EMBL" id="CAJHNH020002048">
    <property type="protein sequence ID" value="CAG5125402.1"/>
    <property type="molecule type" value="Genomic_DNA"/>
</dbReference>
<feature type="active site" description="Proton donor" evidence="5">
    <location>
        <position position="55"/>
    </location>
</feature>
<evidence type="ECO:0008006" key="10">
    <source>
        <dbReference type="Google" id="ProtNLM"/>
    </source>
</evidence>
<proteinExistence type="inferred from homology"/>
<feature type="compositionally biased region" description="Basic and acidic residues" evidence="7">
    <location>
        <begin position="522"/>
        <end position="543"/>
    </location>
</feature>
<dbReference type="SUPFAM" id="SSF56784">
    <property type="entry name" value="HAD-like"/>
    <property type="match status" value="1"/>
</dbReference>
<keyword evidence="4 6" id="KW-0460">Magnesium</keyword>
<evidence type="ECO:0000256" key="5">
    <source>
        <dbReference type="PIRSR" id="PIRSR017434-1"/>
    </source>
</evidence>
<dbReference type="Proteomes" id="UP000678393">
    <property type="component" value="Unassembled WGS sequence"/>
</dbReference>
<dbReference type="InterPro" id="IPR036412">
    <property type="entry name" value="HAD-like_sf"/>
</dbReference>
<keyword evidence="3" id="KW-0378">Hydrolase</keyword>
<dbReference type="Gene3D" id="3.40.50.1000">
    <property type="entry name" value="HAD superfamily/HAD-like"/>
    <property type="match status" value="2"/>
</dbReference>
<keyword evidence="2 6" id="KW-0479">Metal-binding</keyword>
<dbReference type="PANTHER" id="PTHR12103:SF15">
    <property type="entry name" value="CYTOSOLIC PURINE 5'-NUCLEOTIDASE"/>
    <property type="match status" value="1"/>
</dbReference>
<dbReference type="OrthoDB" id="10252832at2759"/>
<dbReference type="AlphaFoldDB" id="A0A8S3ZED8"/>
<feature type="non-terminal residue" evidence="8">
    <location>
        <position position="1"/>
    </location>
</feature>
<feature type="binding site" evidence="6">
    <location>
        <position position="55"/>
    </location>
    <ligand>
        <name>GMP</name>
        <dbReference type="ChEBI" id="CHEBI:58115"/>
    </ligand>
</feature>